<comment type="caution">
    <text evidence="1">The sequence shown here is derived from an EMBL/GenBank/DDBJ whole genome shotgun (WGS) entry which is preliminary data.</text>
</comment>
<dbReference type="RefSeq" id="WP_215885584.1">
    <property type="nucleotide sequence ID" value="NZ_JAAXYO010000123.1"/>
</dbReference>
<evidence type="ECO:0000313" key="1">
    <source>
        <dbReference type="EMBL" id="MBU2788230.1"/>
    </source>
</evidence>
<dbReference type="Proteomes" id="UP001197378">
    <property type="component" value="Unassembled WGS sequence"/>
</dbReference>
<dbReference type="AlphaFoldDB" id="A0AAE2YQ81"/>
<gene>
    <name evidence="1" type="ORF">HFQ13_08440</name>
</gene>
<sequence>MKSRIIPRLQRGLIAEKYREDAAARSARVSQELVRLPMETLRSMGLRRASRPVPEPPYEPFAIALTPEAAAKLAALPESVSVSAMVQEMLRS</sequence>
<protein>
    <submittedName>
        <fullName evidence="1">Uncharacterized protein</fullName>
    </submittedName>
</protein>
<accession>A0AAE2YQ81</accession>
<name>A0AAE2YQ81_9PROT</name>
<keyword evidence="2" id="KW-1185">Reference proteome</keyword>
<reference evidence="1" key="1">
    <citation type="journal article" date="2021" name="ISME J.">
        <title>Genomic evolution of the class Acidithiobacillia: deep-branching Proteobacteria living in extreme acidic conditions.</title>
        <authorList>
            <person name="Moya-Beltran A."/>
            <person name="Beard S."/>
            <person name="Rojas-Villalobos C."/>
            <person name="Issotta F."/>
            <person name="Gallardo Y."/>
            <person name="Ulloa R."/>
            <person name="Giaveno A."/>
            <person name="Degli Esposti M."/>
            <person name="Johnson D.B."/>
            <person name="Quatrini R."/>
        </authorList>
    </citation>
    <scope>NUCLEOTIDE SEQUENCE</scope>
    <source>
        <strain evidence="1">VAN18-1</strain>
    </source>
</reference>
<evidence type="ECO:0000313" key="2">
    <source>
        <dbReference type="Proteomes" id="UP001197378"/>
    </source>
</evidence>
<organism evidence="1 2">
    <name type="scientific">Igneacidithiobacillus copahuensis</name>
    <dbReference type="NCBI Taxonomy" id="2724909"/>
    <lineage>
        <taxon>Bacteria</taxon>
        <taxon>Pseudomonadati</taxon>
        <taxon>Pseudomonadota</taxon>
        <taxon>Acidithiobacillia</taxon>
        <taxon>Acidithiobacillales</taxon>
        <taxon>Acidithiobacillaceae</taxon>
        <taxon>Igneacidithiobacillus</taxon>
    </lineage>
</organism>
<proteinExistence type="predicted"/>
<dbReference type="EMBL" id="JAAXYO010000123">
    <property type="protein sequence ID" value="MBU2788230.1"/>
    <property type="molecule type" value="Genomic_DNA"/>
</dbReference>